<feature type="non-terminal residue" evidence="1">
    <location>
        <position position="1"/>
    </location>
</feature>
<gene>
    <name evidence="1" type="ORF">RPERSI_LOCUS32677</name>
</gene>
<keyword evidence="2" id="KW-1185">Reference proteome</keyword>
<dbReference type="EMBL" id="CAJVQC010137561">
    <property type="protein sequence ID" value="CAG8843252.1"/>
    <property type="molecule type" value="Genomic_DNA"/>
</dbReference>
<comment type="caution">
    <text evidence="1">The sequence shown here is derived from an EMBL/GenBank/DDBJ whole genome shotgun (WGS) entry which is preliminary data.</text>
</comment>
<evidence type="ECO:0000313" key="1">
    <source>
        <dbReference type="EMBL" id="CAG8843252.1"/>
    </source>
</evidence>
<feature type="non-terminal residue" evidence="1">
    <location>
        <position position="84"/>
    </location>
</feature>
<name>A0ACA9SPZ0_9GLOM</name>
<accession>A0ACA9SPZ0</accession>
<protein>
    <submittedName>
        <fullName evidence="1">19263_t:CDS:1</fullName>
    </submittedName>
</protein>
<sequence length="84" mass="10191">KRRFYKTSIMKLKKKDMVERGSTPFDHAYMNVSVFTQEKIKKRIWKMINDITKFQKVDPETIRTMVNFSEKNYEKMIKGEHEAI</sequence>
<proteinExistence type="predicted"/>
<dbReference type="Proteomes" id="UP000789920">
    <property type="component" value="Unassembled WGS sequence"/>
</dbReference>
<evidence type="ECO:0000313" key="2">
    <source>
        <dbReference type="Proteomes" id="UP000789920"/>
    </source>
</evidence>
<organism evidence="1 2">
    <name type="scientific">Racocetra persica</name>
    <dbReference type="NCBI Taxonomy" id="160502"/>
    <lineage>
        <taxon>Eukaryota</taxon>
        <taxon>Fungi</taxon>
        <taxon>Fungi incertae sedis</taxon>
        <taxon>Mucoromycota</taxon>
        <taxon>Glomeromycotina</taxon>
        <taxon>Glomeromycetes</taxon>
        <taxon>Diversisporales</taxon>
        <taxon>Gigasporaceae</taxon>
        <taxon>Racocetra</taxon>
    </lineage>
</organism>
<reference evidence="1" key="1">
    <citation type="submission" date="2021-06" db="EMBL/GenBank/DDBJ databases">
        <authorList>
            <person name="Kallberg Y."/>
            <person name="Tangrot J."/>
            <person name="Rosling A."/>
        </authorList>
    </citation>
    <scope>NUCLEOTIDE SEQUENCE</scope>
    <source>
        <strain evidence="1">MA461A</strain>
    </source>
</reference>